<dbReference type="PROSITE" id="PS50021">
    <property type="entry name" value="CH"/>
    <property type="match status" value="1"/>
</dbReference>
<dbReference type="InterPro" id="IPR036872">
    <property type="entry name" value="CH_dom_sf"/>
</dbReference>
<dbReference type="InterPro" id="IPR003096">
    <property type="entry name" value="SM22_calponin"/>
</dbReference>
<name>A0A2H1CF31_FASHE</name>
<dbReference type="Gene3D" id="1.10.418.10">
    <property type="entry name" value="Calponin-like domain"/>
    <property type="match status" value="1"/>
</dbReference>
<dbReference type="GO" id="GO:0015629">
    <property type="term" value="C:actin cytoskeleton"/>
    <property type="evidence" value="ECO:0007669"/>
    <property type="project" value="TreeGrafter"/>
</dbReference>
<keyword evidence="3" id="KW-1185">Reference proteome</keyword>
<evidence type="ECO:0000256" key="1">
    <source>
        <dbReference type="ARBA" id="ARBA00009631"/>
    </source>
</evidence>
<organism evidence="2 3">
    <name type="scientific">Fasciola hepatica</name>
    <name type="common">Liver fluke</name>
    <dbReference type="NCBI Taxonomy" id="6192"/>
    <lineage>
        <taxon>Eukaryota</taxon>
        <taxon>Metazoa</taxon>
        <taxon>Spiralia</taxon>
        <taxon>Lophotrochozoa</taxon>
        <taxon>Platyhelminthes</taxon>
        <taxon>Trematoda</taxon>
        <taxon>Digenea</taxon>
        <taxon>Plagiorchiida</taxon>
        <taxon>Echinostomata</taxon>
        <taxon>Echinostomatoidea</taxon>
        <taxon>Fasciolidae</taxon>
        <taxon>Fasciola</taxon>
    </lineage>
</organism>
<gene>
    <name evidence="2" type="ORF">D915_004340</name>
</gene>
<dbReference type="CDD" id="cd00014">
    <property type="entry name" value="CH_SF"/>
    <property type="match status" value="1"/>
</dbReference>
<dbReference type="PRINTS" id="PR00888">
    <property type="entry name" value="SM22CALPONIN"/>
</dbReference>
<proteinExistence type="inferred from homology"/>
<dbReference type="SUPFAM" id="SSF47576">
    <property type="entry name" value="Calponin-homology domain, CH-domain"/>
    <property type="match status" value="1"/>
</dbReference>
<dbReference type="InterPro" id="IPR000557">
    <property type="entry name" value="Calponin_repeat"/>
</dbReference>
<dbReference type="AlphaFoldDB" id="A0A2H1CF31"/>
<protein>
    <submittedName>
        <fullName evidence="2">Myophilin</fullName>
    </submittedName>
</protein>
<dbReference type="Pfam" id="PF00402">
    <property type="entry name" value="Calponin"/>
    <property type="match status" value="1"/>
</dbReference>
<dbReference type="InterPro" id="IPR001715">
    <property type="entry name" value="CH_dom"/>
</dbReference>
<comment type="caution">
    <text evidence="2">The sequence shown here is derived from an EMBL/GenBank/DDBJ whole genome shotgun (WGS) entry which is preliminary data.</text>
</comment>
<accession>A0A2H1CF31</accession>
<dbReference type="GO" id="GO:0051015">
    <property type="term" value="F:actin filament binding"/>
    <property type="evidence" value="ECO:0007669"/>
    <property type="project" value="TreeGrafter"/>
</dbReference>
<dbReference type="PANTHER" id="PTHR47385">
    <property type="entry name" value="CALPONIN"/>
    <property type="match status" value="1"/>
</dbReference>
<dbReference type="EMBL" id="JXXN02001377">
    <property type="protein sequence ID" value="THD24898.1"/>
    <property type="molecule type" value="Genomic_DNA"/>
</dbReference>
<dbReference type="PROSITE" id="PS51122">
    <property type="entry name" value="CALPONIN_2"/>
    <property type="match status" value="1"/>
</dbReference>
<dbReference type="Pfam" id="PF00307">
    <property type="entry name" value="CH"/>
    <property type="match status" value="1"/>
</dbReference>
<reference evidence="2" key="1">
    <citation type="submission" date="2019-03" db="EMBL/GenBank/DDBJ databases">
        <title>Improved annotation for the trematode Fasciola hepatica.</title>
        <authorList>
            <person name="Choi Y.-J."/>
            <person name="Martin J."/>
            <person name="Mitreva M."/>
        </authorList>
    </citation>
    <scope>NUCLEOTIDE SEQUENCE [LARGE SCALE GENOMIC DNA]</scope>
</reference>
<evidence type="ECO:0000313" key="3">
    <source>
        <dbReference type="Proteomes" id="UP000230066"/>
    </source>
</evidence>
<dbReference type="PANTHER" id="PTHR47385:SF14">
    <property type="entry name" value="TRANSGELIN"/>
    <property type="match status" value="1"/>
</dbReference>
<evidence type="ECO:0000313" key="2">
    <source>
        <dbReference type="EMBL" id="THD24898.1"/>
    </source>
</evidence>
<dbReference type="GO" id="GO:0007015">
    <property type="term" value="P:actin filament organization"/>
    <property type="evidence" value="ECO:0007669"/>
    <property type="project" value="TreeGrafter"/>
</dbReference>
<dbReference type="Proteomes" id="UP000230066">
    <property type="component" value="Unassembled WGS sequence"/>
</dbReference>
<comment type="similarity">
    <text evidence="1">Belongs to the calponin family.</text>
</comment>
<dbReference type="InterPro" id="IPR050606">
    <property type="entry name" value="Calponin-like"/>
</dbReference>
<sequence length="222" mass="25179">MAAALRADKSGLAREVQQKLTEKFDEEEAAKVLRWICLLTPPNDCPQHFIEAMQKIPPHIEQASMDEFSKLLRDGLVLGFIIACLDPKSVAQMQKIQTWQISDKPIFETNRCRDRIGLFLRFTTSFGVDSVFQFQTDQLYENTNLTQVVVCLTHVGVEAQAKPECNVPEGYWMQKHRENRRNFSEEKLRSGDRVIGLQMGSTAGANASGITFGGRRHITDTF</sequence>